<proteinExistence type="predicted"/>
<keyword evidence="4" id="KW-1185">Reference proteome</keyword>
<reference evidence="3 4" key="1">
    <citation type="submission" date="2019-09" db="EMBL/GenBank/DDBJ databases">
        <authorList>
            <person name="Cao W.R."/>
        </authorList>
    </citation>
    <scope>NUCLEOTIDE SEQUENCE [LARGE SCALE GENOMIC DNA]</scope>
    <source>
        <strain evidence="3 4">B1N29</strain>
    </source>
</reference>
<dbReference type="AlphaFoldDB" id="A0A6N6MIE4"/>
<evidence type="ECO:0000313" key="4">
    <source>
        <dbReference type="Proteomes" id="UP000441333"/>
    </source>
</evidence>
<accession>A0A6N6MIE4</accession>
<comment type="caution">
    <text evidence="3">The sequence shown here is derived from an EMBL/GenBank/DDBJ whole genome shotgun (WGS) entry which is preliminary data.</text>
</comment>
<feature type="region of interest" description="Disordered" evidence="1">
    <location>
        <begin position="64"/>
        <end position="83"/>
    </location>
</feature>
<keyword evidence="2" id="KW-0472">Membrane</keyword>
<name>A0A6N6MIE4_9FLAO</name>
<keyword evidence="2" id="KW-0812">Transmembrane</keyword>
<dbReference type="EMBL" id="WAAT01000026">
    <property type="protein sequence ID" value="KAB1069316.1"/>
    <property type="molecule type" value="Genomic_DNA"/>
</dbReference>
<evidence type="ECO:0000256" key="2">
    <source>
        <dbReference type="SAM" id="Phobius"/>
    </source>
</evidence>
<gene>
    <name evidence="3" type="ORF">F6U93_04045</name>
</gene>
<keyword evidence="2" id="KW-1133">Transmembrane helix</keyword>
<feature type="transmembrane region" description="Helical" evidence="2">
    <location>
        <begin position="20"/>
        <end position="40"/>
    </location>
</feature>
<organism evidence="3 4">
    <name type="scientific">Pseudotamlana haliotis</name>
    <dbReference type="NCBI Taxonomy" id="2614804"/>
    <lineage>
        <taxon>Bacteria</taxon>
        <taxon>Pseudomonadati</taxon>
        <taxon>Bacteroidota</taxon>
        <taxon>Flavobacteriia</taxon>
        <taxon>Flavobacteriales</taxon>
        <taxon>Flavobacteriaceae</taxon>
        <taxon>Pseudotamlana</taxon>
    </lineage>
</organism>
<sequence>MSFIELAVPYLNLALSESFGIINILIIIFIFFGVLLLIVLRKSYLLNKENERLEALNDKMNKELDQDNKPYEDFTDGHMYGEK</sequence>
<evidence type="ECO:0000256" key="1">
    <source>
        <dbReference type="SAM" id="MobiDB-lite"/>
    </source>
</evidence>
<dbReference type="RefSeq" id="WP_150937094.1">
    <property type="nucleotide sequence ID" value="NZ_WAAT01000026.1"/>
</dbReference>
<dbReference type="Proteomes" id="UP000441333">
    <property type="component" value="Unassembled WGS sequence"/>
</dbReference>
<protein>
    <submittedName>
        <fullName evidence="3">Uncharacterized protein</fullName>
    </submittedName>
</protein>
<evidence type="ECO:0000313" key="3">
    <source>
        <dbReference type="EMBL" id="KAB1069316.1"/>
    </source>
</evidence>